<comment type="caution">
    <text evidence="5">The sequence shown here is derived from an EMBL/GenBank/DDBJ whole genome shotgun (WGS) entry which is preliminary data.</text>
</comment>
<evidence type="ECO:0000256" key="2">
    <source>
        <dbReference type="ARBA" id="ARBA00022679"/>
    </source>
</evidence>
<gene>
    <name evidence="5" type="ORF">PoB_000049700</name>
</gene>
<dbReference type="GO" id="GO:0008080">
    <property type="term" value="F:N-acetyltransferase activity"/>
    <property type="evidence" value="ECO:0007669"/>
    <property type="project" value="UniProtKB-ARBA"/>
</dbReference>
<dbReference type="SUPFAM" id="SSF55729">
    <property type="entry name" value="Acyl-CoA N-acyltransferases (Nat)"/>
    <property type="match status" value="1"/>
</dbReference>
<sequence>MALSSSVEEKIIIRKAEDGDCEEIVRLIEELAEFEKMKDQVKITADILRKDCFGERPLCSCIVASKETDRSSLVGYCLYYPVYSTWEGASLYLEDVYVTPSHRLRGIGRLLWQNVAQAGLDMGCSRLNLAVLGWNKNAKDWYERLGCVDLTDKEDWHLMRLDRKGMESSVHKDKELI</sequence>
<dbReference type="Pfam" id="PF00583">
    <property type="entry name" value="Acetyltransf_1"/>
    <property type="match status" value="1"/>
</dbReference>
<organism evidence="5 6">
    <name type="scientific">Plakobranchus ocellatus</name>
    <dbReference type="NCBI Taxonomy" id="259542"/>
    <lineage>
        <taxon>Eukaryota</taxon>
        <taxon>Metazoa</taxon>
        <taxon>Spiralia</taxon>
        <taxon>Lophotrochozoa</taxon>
        <taxon>Mollusca</taxon>
        <taxon>Gastropoda</taxon>
        <taxon>Heterobranchia</taxon>
        <taxon>Euthyneura</taxon>
        <taxon>Panpulmonata</taxon>
        <taxon>Sacoglossa</taxon>
        <taxon>Placobranchoidea</taxon>
        <taxon>Plakobranchidae</taxon>
        <taxon>Plakobranchus</taxon>
    </lineage>
</organism>
<feature type="domain" description="N-acetyltransferase" evidence="4">
    <location>
        <begin position="11"/>
        <end position="164"/>
    </location>
</feature>
<dbReference type="PROSITE" id="PS51186">
    <property type="entry name" value="GNAT"/>
    <property type="match status" value="1"/>
</dbReference>
<evidence type="ECO:0000256" key="3">
    <source>
        <dbReference type="ARBA" id="ARBA00023315"/>
    </source>
</evidence>
<keyword evidence="6" id="KW-1185">Reference proteome</keyword>
<keyword evidence="2" id="KW-0808">Transferase</keyword>
<dbReference type="InterPro" id="IPR000182">
    <property type="entry name" value="GNAT_dom"/>
</dbReference>
<dbReference type="Gene3D" id="3.40.630.30">
    <property type="match status" value="1"/>
</dbReference>
<evidence type="ECO:0000259" key="4">
    <source>
        <dbReference type="PROSITE" id="PS51186"/>
    </source>
</evidence>
<keyword evidence="3" id="KW-0012">Acyltransferase</keyword>
<dbReference type="Proteomes" id="UP000735302">
    <property type="component" value="Unassembled WGS sequence"/>
</dbReference>
<evidence type="ECO:0000313" key="6">
    <source>
        <dbReference type="Proteomes" id="UP000735302"/>
    </source>
</evidence>
<reference evidence="5 6" key="1">
    <citation type="journal article" date="2021" name="Elife">
        <title>Chloroplast acquisition without the gene transfer in kleptoplastic sea slugs, Plakobranchus ocellatus.</title>
        <authorList>
            <person name="Maeda T."/>
            <person name="Takahashi S."/>
            <person name="Yoshida T."/>
            <person name="Shimamura S."/>
            <person name="Takaki Y."/>
            <person name="Nagai Y."/>
            <person name="Toyoda A."/>
            <person name="Suzuki Y."/>
            <person name="Arimoto A."/>
            <person name="Ishii H."/>
            <person name="Satoh N."/>
            <person name="Nishiyama T."/>
            <person name="Hasebe M."/>
            <person name="Maruyama T."/>
            <person name="Minagawa J."/>
            <person name="Obokata J."/>
            <person name="Shigenobu S."/>
        </authorList>
    </citation>
    <scope>NUCLEOTIDE SEQUENCE [LARGE SCALE GENOMIC DNA]</scope>
</reference>
<evidence type="ECO:0000313" key="5">
    <source>
        <dbReference type="EMBL" id="GFN73991.1"/>
    </source>
</evidence>
<dbReference type="PANTHER" id="PTHR10545:SF29">
    <property type="entry name" value="GH14572P-RELATED"/>
    <property type="match status" value="1"/>
</dbReference>
<dbReference type="PANTHER" id="PTHR10545">
    <property type="entry name" value="DIAMINE N-ACETYLTRANSFERASE"/>
    <property type="match status" value="1"/>
</dbReference>
<accession>A0AAV3XV55</accession>
<evidence type="ECO:0000256" key="1">
    <source>
        <dbReference type="ARBA" id="ARBA00008694"/>
    </source>
</evidence>
<dbReference type="CDD" id="cd04301">
    <property type="entry name" value="NAT_SF"/>
    <property type="match status" value="1"/>
</dbReference>
<protein>
    <recommendedName>
        <fullName evidence="4">N-acetyltransferase domain-containing protein</fullName>
    </recommendedName>
</protein>
<dbReference type="FunFam" id="3.40.630.30:FF:000064">
    <property type="entry name" value="GNAT family acetyltransferase"/>
    <property type="match status" value="1"/>
</dbReference>
<dbReference type="InterPro" id="IPR016181">
    <property type="entry name" value="Acyl_CoA_acyltransferase"/>
</dbReference>
<comment type="similarity">
    <text evidence="1">Belongs to the acetyltransferase family.</text>
</comment>
<dbReference type="AlphaFoldDB" id="A0AAV3XV55"/>
<dbReference type="InterPro" id="IPR051016">
    <property type="entry name" value="Diverse_Substrate_AcTransf"/>
</dbReference>
<name>A0AAV3XV55_9GAST</name>
<proteinExistence type="inferred from homology"/>
<dbReference type="EMBL" id="BLXT01000055">
    <property type="protein sequence ID" value="GFN73991.1"/>
    <property type="molecule type" value="Genomic_DNA"/>
</dbReference>